<dbReference type="Gene3D" id="1.10.10.60">
    <property type="entry name" value="Homeodomain-like"/>
    <property type="match status" value="1"/>
</dbReference>
<dbReference type="PaxDb" id="2903-EOD16625"/>
<dbReference type="Pfam" id="PF00249">
    <property type="entry name" value="Myb_DNA-binding"/>
    <property type="match status" value="1"/>
</dbReference>
<keyword evidence="3" id="KW-1185">Reference proteome</keyword>
<accession>A0A0D3IZE0</accession>
<dbReference type="HOGENOM" id="CLU_1457036_0_0_1"/>
<dbReference type="InterPro" id="IPR009057">
    <property type="entry name" value="Homeodomain-like_sf"/>
</dbReference>
<dbReference type="CDD" id="cd00167">
    <property type="entry name" value="SANT"/>
    <property type="match status" value="1"/>
</dbReference>
<proteinExistence type="predicted"/>
<dbReference type="KEGG" id="ehx:EMIHUDRAFT_244855"/>
<evidence type="ECO:0000313" key="2">
    <source>
        <dbReference type="EnsemblProtists" id="EOD16625"/>
    </source>
</evidence>
<dbReference type="EnsemblProtists" id="EOD16625">
    <property type="protein sequence ID" value="EOD16625"/>
    <property type="gene ID" value="EMIHUDRAFT_244855"/>
</dbReference>
<dbReference type="SUPFAM" id="SSF46689">
    <property type="entry name" value="Homeodomain-like"/>
    <property type="match status" value="1"/>
</dbReference>
<reference evidence="3" key="1">
    <citation type="journal article" date="2013" name="Nature">
        <title>Pan genome of the phytoplankton Emiliania underpins its global distribution.</title>
        <authorList>
            <person name="Read B.A."/>
            <person name="Kegel J."/>
            <person name="Klute M.J."/>
            <person name="Kuo A."/>
            <person name="Lefebvre S.C."/>
            <person name="Maumus F."/>
            <person name="Mayer C."/>
            <person name="Miller J."/>
            <person name="Monier A."/>
            <person name="Salamov A."/>
            <person name="Young J."/>
            <person name="Aguilar M."/>
            <person name="Claverie J.M."/>
            <person name="Frickenhaus S."/>
            <person name="Gonzalez K."/>
            <person name="Herman E.K."/>
            <person name="Lin Y.C."/>
            <person name="Napier J."/>
            <person name="Ogata H."/>
            <person name="Sarno A.F."/>
            <person name="Shmutz J."/>
            <person name="Schroeder D."/>
            <person name="de Vargas C."/>
            <person name="Verret F."/>
            <person name="von Dassow P."/>
            <person name="Valentin K."/>
            <person name="Van de Peer Y."/>
            <person name="Wheeler G."/>
            <person name="Dacks J.B."/>
            <person name="Delwiche C.F."/>
            <person name="Dyhrman S.T."/>
            <person name="Glockner G."/>
            <person name="John U."/>
            <person name="Richards T."/>
            <person name="Worden A.Z."/>
            <person name="Zhang X."/>
            <person name="Grigoriev I.V."/>
            <person name="Allen A.E."/>
            <person name="Bidle K."/>
            <person name="Borodovsky M."/>
            <person name="Bowler C."/>
            <person name="Brownlee C."/>
            <person name="Cock J.M."/>
            <person name="Elias M."/>
            <person name="Gladyshev V.N."/>
            <person name="Groth M."/>
            <person name="Guda C."/>
            <person name="Hadaegh A."/>
            <person name="Iglesias-Rodriguez M.D."/>
            <person name="Jenkins J."/>
            <person name="Jones B.M."/>
            <person name="Lawson T."/>
            <person name="Leese F."/>
            <person name="Lindquist E."/>
            <person name="Lobanov A."/>
            <person name="Lomsadze A."/>
            <person name="Malik S.B."/>
            <person name="Marsh M.E."/>
            <person name="Mackinder L."/>
            <person name="Mock T."/>
            <person name="Mueller-Roeber B."/>
            <person name="Pagarete A."/>
            <person name="Parker M."/>
            <person name="Probert I."/>
            <person name="Quesneville H."/>
            <person name="Raines C."/>
            <person name="Rensing S.A."/>
            <person name="Riano-Pachon D.M."/>
            <person name="Richier S."/>
            <person name="Rokitta S."/>
            <person name="Shiraiwa Y."/>
            <person name="Soanes D.M."/>
            <person name="van der Giezen M."/>
            <person name="Wahlund T.M."/>
            <person name="Williams B."/>
            <person name="Wilson W."/>
            <person name="Wolfe G."/>
            <person name="Wurch L.L."/>
        </authorList>
    </citation>
    <scope>NUCLEOTIDE SEQUENCE</scope>
</reference>
<organism evidence="2 3">
    <name type="scientific">Emiliania huxleyi (strain CCMP1516)</name>
    <dbReference type="NCBI Taxonomy" id="280463"/>
    <lineage>
        <taxon>Eukaryota</taxon>
        <taxon>Haptista</taxon>
        <taxon>Haptophyta</taxon>
        <taxon>Prymnesiophyceae</taxon>
        <taxon>Isochrysidales</taxon>
        <taxon>Noelaerhabdaceae</taxon>
        <taxon>Emiliania</taxon>
    </lineage>
</organism>
<feature type="domain" description="Myb-like" evidence="1">
    <location>
        <begin position="106"/>
        <end position="134"/>
    </location>
</feature>
<evidence type="ECO:0000313" key="3">
    <source>
        <dbReference type="Proteomes" id="UP000013827"/>
    </source>
</evidence>
<name>A0A0D3IZE0_EMIH1</name>
<dbReference type="RefSeq" id="XP_005769054.1">
    <property type="nucleotide sequence ID" value="XM_005768997.1"/>
</dbReference>
<dbReference type="InterPro" id="IPR001005">
    <property type="entry name" value="SANT/Myb"/>
</dbReference>
<dbReference type="Proteomes" id="UP000013827">
    <property type="component" value="Unassembled WGS sequence"/>
</dbReference>
<evidence type="ECO:0000259" key="1">
    <source>
        <dbReference type="Pfam" id="PF00249"/>
    </source>
</evidence>
<dbReference type="GeneID" id="17262788"/>
<sequence>MLAGEGYQARYKRRLADSSPLGPFEPPRTVVGRALLAEAAQEGLVPRRSPTSNTGYLGVHYTGTSFEAVQQAGREGLTLATSSSSSSGYKGVTYYPKERASKKYKLQGVAESGCKWSLIAQLLPGRSDDAVRNRRGPAWHRLEKAERQRREALEAGRPVEGYRCRKCGHFKKGHIAPFGTLLSCPA</sequence>
<reference evidence="2" key="2">
    <citation type="submission" date="2024-10" db="UniProtKB">
        <authorList>
            <consortium name="EnsemblProtists"/>
        </authorList>
    </citation>
    <scope>IDENTIFICATION</scope>
</reference>
<dbReference type="AlphaFoldDB" id="A0A0D3IZE0"/>
<protein>
    <recommendedName>
        <fullName evidence="1">Myb-like domain-containing protein</fullName>
    </recommendedName>
</protein>